<dbReference type="CDD" id="cd03467">
    <property type="entry name" value="Rieske"/>
    <property type="match status" value="1"/>
</dbReference>
<keyword evidence="4" id="KW-0411">Iron-sulfur</keyword>
<evidence type="ECO:0000256" key="1">
    <source>
        <dbReference type="ARBA" id="ARBA00022714"/>
    </source>
</evidence>
<protein>
    <submittedName>
        <fullName evidence="6">Ferredoxin, 2Fe-2S</fullName>
    </submittedName>
</protein>
<evidence type="ECO:0000313" key="6">
    <source>
        <dbReference type="EMBL" id="CAA9470529.1"/>
    </source>
</evidence>
<evidence type="ECO:0000256" key="4">
    <source>
        <dbReference type="ARBA" id="ARBA00023014"/>
    </source>
</evidence>
<dbReference type="InterPro" id="IPR036922">
    <property type="entry name" value="Rieske_2Fe-2S_sf"/>
</dbReference>
<reference evidence="6" key="1">
    <citation type="submission" date="2020-02" db="EMBL/GenBank/DDBJ databases">
        <authorList>
            <person name="Meier V. D."/>
        </authorList>
    </citation>
    <scope>NUCLEOTIDE SEQUENCE</scope>
    <source>
        <strain evidence="6">AVDCRST_MAG67</strain>
    </source>
</reference>
<dbReference type="GO" id="GO:0016705">
    <property type="term" value="F:oxidoreductase activity, acting on paired donors, with incorporation or reduction of molecular oxygen"/>
    <property type="evidence" value="ECO:0007669"/>
    <property type="project" value="UniProtKB-ARBA"/>
</dbReference>
<dbReference type="GO" id="GO:0004497">
    <property type="term" value="F:monooxygenase activity"/>
    <property type="evidence" value="ECO:0007669"/>
    <property type="project" value="UniProtKB-ARBA"/>
</dbReference>
<feature type="domain" description="Rieske" evidence="5">
    <location>
        <begin position="188"/>
        <end position="284"/>
    </location>
</feature>
<evidence type="ECO:0000256" key="3">
    <source>
        <dbReference type="ARBA" id="ARBA00023004"/>
    </source>
</evidence>
<evidence type="ECO:0000256" key="2">
    <source>
        <dbReference type="ARBA" id="ARBA00022723"/>
    </source>
</evidence>
<dbReference type="GO" id="GO:0046872">
    <property type="term" value="F:metal ion binding"/>
    <property type="evidence" value="ECO:0007669"/>
    <property type="project" value="UniProtKB-KW"/>
</dbReference>
<dbReference type="PANTHER" id="PTHR21496:SF23">
    <property type="entry name" value="3-PHENYLPROPIONATE_CINNAMIC ACID DIOXYGENASE FERREDOXIN SUBUNIT"/>
    <property type="match status" value="1"/>
</dbReference>
<keyword evidence="1" id="KW-0001">2Fe-2S</keyword>
<gene>
    <name evidence="6" type="ORF">AVDCRST_MAG67-170</name>
</gene>
<dbReference type="AlphaFoldDB" id="A0A6J4RCU7"/>
<dbReference type="GO" id="GO:0051537">
    <property type="term" value="F:2 iron, 2 sulfur cluster binding"/>
    <property type="evidence" value="ECO:0007669"/>
    <property type="project" value="UniProtKB-KW"/>
</dbReference>
<dbReference type="PROSITE" id="PS51296">
    <property type="entry name" value="RIESKE"/>
    <property type="match status" value="1"/>
</dbReference>
<dbReference type="Pfam" id="PF00355">
    <property type="entry name" value="Rieske"/>
    <property type="match status" value="1"/>
</dbReference>
<evidence type="ECO:0000259" key="5">
    <source>
        <dbReference type="PROSITE" id="PS51296"/>
    </source>
</evidence>
<dbReference type="InterPro" id="IPR017941">
    <property type="entry name" value="Rieske_2Fe-2S"/>
</dbReference>
<accession>A0A6J4RCU7</accession>
<organism evidence="6">
    <name type="scientific">uncultured Solirubrobacteraceae bacterium</name>
    <dbReference type="NCBI Taxonomy" id="1162706"/>
    <lineage>
        <taxon>Bacteria</taxon>
        <taxon>Bacillati</taxon>
        <taxon>Actinomycetota</taxon>
        <taxon>Thermoleophilia</taxon>
        <taxon>Solirubrobacterales</taxon>
        <taxon>Solirubrobacteraceae</taxon>
        <taxon>environmental samples</taxon>
    </lineage>
</organism>
<dbReference type="InterPro" id="IPR019251">
    <property type="entry name" value="DUF2231_TM"/>
</dbReference>
<name>A0A6J4RCU7_9ACTN</name>
<dbReference type="PANTHER" id="PTHR21496">
    <property type="entry name" value="FERREDOXIN-RELATED"/>
    <property type="match status" value="1"/>
</dbReference>
<dbReference type="SUPFAM" id="SSF50022">
    <property type="entry name" value="ISP domain"/>
    <property type="match status" value="1"/>
</dbReference>
<sequence length="288" mass="30225">MTRPRAHAVTESIAAITALDAPAKAIAKQFRSLLPPGAVKDALSGTWLGHALHPLLTDVPIGTWTSATLLDLVGGRASRPAAQKLVGIGLAAAAPTALTGWTEWADSEPGNDHVRRIGMVHAISNVTAIALYGASFAARRRGAHTTGVLFGLAGAGAMGAGGFLGGDLSYTLGVGVNQTLFDEDPSDWTPVLDASMLVDDRPMQALAGEIPLMIVKRNGTIHALADRCSHRGGPLHEGELEGDCITCPWHGTRFRLEDGSVERGPAAYLQPVYEARVNDGRIEVRPTP</sequence>
<dbReference type="Pfam" id="PF09990">
    <property type="entry name" value="DUF2231"/>
    <property type="match status" value="1"/>
</dbReference>
<keyword evidence="2" id="KW-0479">Metal-binding</keyword>
<keyword evidence="3" id="KW-0408">Iron</keyword>
<proteinExistence type="predicted"/>
<dbReference type="Gene3D" id="2.102.10.10">
    <property type="entry name" value="Rieske [2Fe-2S] iron-sulphur domain"/>
    <property type="match status" value="1"/>
</dbReference>
<dbReference type="EMBL" id="CADCVQ010000001">
    <property type="protein sequence ID" value="CAA9470529.1"/>
    <property type="molecule type" value="Genomic_DNA"/>
</dbReference>